<dbReference type="PIRSF" id="PIRSF005962">
    <property type="entry name" value="Pept_M20D_amidohydro"/>
    <property type="match status" value="1"/>
</dbReference>
<dbReference type="PANTHER" id="PTHR11014">
    <property type="entry name" value="PEPTIDASE M20 FAMILY MEMBER"/>
    <property type="match status" value="1"/>
</dbReference>
<dbReference type="Proteomes" id="UP001651880">
    <property type="component" value="Unassembled WGS sequence"/>
</dbReference>
<feature type="domain" description="Peptidase M20 dimerisation" evidence="1">
    <location>
        <begin position="190"/>
        <end position="281"/>
    </location>
</feature>
<reference evidence="2 3" key="1">
    <citation type="submission" date="2021-10" db="EMBL/GenBank/DDBJ databases">
        <title>Lutispora strain m25 sp. nov., a thermophilic, non-spore-forming bacterium isolated from a lab-scale methanogenic bioreactor digesting anaerobic sludge.</title>
        <authorList>
            <person name="El Houari A."/>
            <person name="Mcdonald J."/>
        </authorList>
    </citation>
    <scope>NUCLEOTIDE SEQUENCE [LARGE SCALE GENOMIC DNA]</scope>
    <source>
        <strain evidence="3">m25</strain>
    </source>
</reference>
<dbReference type="SUPFAM" id="SSF55031">
    <property type="entry name" value="Bacterial exopeptidase dimerisation domain"/>
    <property type="match status" value="1"/>
</dbReference>
<dbReference type="InterPro" id="IPR017439">
    <property type="entry name" value="Amidohydrolase"/>
</dbReference>
<protein>
    <submittedName>
        <fullName evidence="2">M20 family metallopeptidase</fullName>
    </submittedName>
</protein>
<sequence>MTNLFKKAESIKEYCTNIRHMIHQNPEVSFKEFETTELIKKELKDMGIDVLPLDIATGVVAEIKGTKKGPEAVTALRADIDALQMEDLSGKPYASKNPGVAHACGHDGHTAILLGAAKLLNEVKDQFSGVVKLVFQPAEEGLYGSRVIIDSGALKNPDADAIICLHGWPYFKVGEIGAWPGPYMASADKFLIKIIGQSGHGARPYKAVNPIMAAASAINAIPNIVSNEIVTAKQAVVTVCTIHAGMAFNVIPDSVEFGGTVRCLDPEVRDELEAKIRRVADGAAQMFGCRAEIDYQRGVPPLMNDPGLAEQVIKAGADALGNESIRELDGPVMGSEDFSYYIDAVGKGVFYRLGIGTGEDIEPIALHNSKFDFNDDAIPYGVATMVQLILNRHS</sequence>
<dbReference type="InterPro" id="IPR036264">
    <property type="entry name" value="Bact_exopeptidase_dim_dom"/>
</dbReference>
<dbReference type="InterPro" id="IPR002933">
    <property type="entry name" value="Peptidase_M20"/>
</dbReference>
<dbReference type="InterPro" id="IPR011650">
    <property type="entry name" value="Peptidase_M20_dimer"/>
</dbReference>
<organism evidence="2 3">
    <name type="scientific">Lutispora saccharofermentans</name>
    <dbReference type="NCBI Taxonomy" id="3024236"/>
    <lineage>
        <taxon>Bacteria</taxon>
        <taxon>Bacillati</taxon>
        <taxon>Bacillota</taxon>
        <taxon>Clostridia</taxon>
        <taxon>Lutisporales</taxon>
        <taxon>Lutisporaceae</taxon>
        <taxon>Lutispora</taxon>
    </lineage>
</organism>
<gene>
    <name evidence="2" type="ORF">LJD61_05095</name>
</gene>
<dbReference type="Pfam" id="PF01546">
    <property type="entry name" value="Peptidase_M20"/>
    <property type="match status" value="1"/>
</dbReference>
<name>A0ABT1NCD3_9FIRM</name>
<dbReference type="SUPFAM" id="SSF53187">
    <property type="entry name" value="Zn-dependent exopeptidases"/>
    <property type="match status" value="1"/>
</dbReference>
<dbReference type="Gene3D" id="3.30.70.360">
    <property type="match status" value="1"/>
</dbReference>
<dbReference type="NCBIfam" id="TIGR01891">
    <property type="entry name" value="amidohydrolases"/>
    <property type="match status" value="1"/>
</dbReference>
<accession>A0ABT1NCD3</accession>
<dbReference type="Gene3D" id="3.40.630.10">
    <property type="entry name" value="Zn peptidases"/>
    <property type="match status" value="1"/>
</dbReference>
<dbReference type="PANTHER" id="PTHR11014:SF63">
    <property type="entry name" value="METALLOPEPTIDASE, PUTATIVE (AFU_ORTHOLOGUE AFUA_6G09600)-RELATED"/>
    <property type="match status" value="1"/>
</dbReference>
<dbReference type="Pfam" id="PF07687">
    <property type="entry name" value="M20_dimer"/>
    <property type="match status" value="1"/>
</dbReference>
<evidence type="ECO:0000259" key="1">
    <source>
        <dbReference type="Pfam" id="PF07687"/>
    </source>
</evidence>
<evidence type="ECO:0000313" key="3">
    <source>
        <dbReference type="Proteomes" id="UP001651880"/>
    </source>
</evidence>
<proteinExistence type="predicted"/>
<dbReference type="CDD" id="cd03886">
    <property type="entry name" value="M20_Acy1"/>
    <property type="match status" value="1"/>
</dbReference>
<evidence type="ECO:0000313" key="2">
    <source>
        <dbReference type="EMBL" id="MCQ1528923.1"/>
    </source>
</evidence>
<dbReference type="RefSeq" id="WP_255226446.1">
    <property type="nucleotide sequence ID" value="NZ_JAJEKE010000003.1"/>
</dbReference>
<keyword evidence="3" id="KW-1185">Reference proteome</keyword>
<comment type="caution">
    <text evidence="2">The sequence shown here is derived from an EMBL/GenBank/DDBJ whole genome shotgun (WGS) entry which is preliminary data.</text>
</comment>
<dbReference type="EMBL" id="JAJEKE010000003">
    <property type="protein sequence ID" value="MCQ1528923.1"/>
    <property type="molecule type" value="Genomic_DNA"/>
</dbReference>